<keyword evidence="2" id="KW-0812">Transmembrane</keyword>
<sequence>MYYFLINFLYFYNFVYYIYKMKVPKSIAKMLENKYVLYFVLFLAVSNILGYMVMGNVTSIVFFVLVAYLVSCFSKNMIVILSVPLIFTSVLMVGAKVKEGFDSNTQTDINAVESQNADAVPAATATAAASPAPAPAPTANQKKQGDTTPLVQGSNTLPITPQATTPVDVDEGVAASEQDGMTTMYQKKQHRVDYASTIEDAYTDLNKIIGGDGIKRLTDDTQKLMNQQLQLAEAMKNMSPLLDQAKSMLSGFDMKNMGDLAQMAKQFTMPGGPPVK</sequence>
<evidence type="ECO:0000313" key="3">
    <source>
        <dbReference type="EMBL" id="QHT85127.1"/>
    </source>
</evidence>
<keyword evidence="2" id="KW-1133">Transmembrane helix</keyword>
<feature type="transmembrane region" description="Helical" evidence="2">
    <location>
        <begin position="60"/>
        <end position="93"/>
    </location>
</feature>
<evidence type="ECO:0000256" key="1">
    <source>
        <dbReference type="SAM" id="MobiDB-lite"/>
    </source>
</evidence>
<feature type="compositionally biased region" description="Polar residues" evidence="1">
    <location>
        <begin position="140"/>
        <end position="165"/>
    </location>
</feature>
<organism evidence="3">
    <name type="scientific">viral metagenome</name>
    <dbReference type="NCBI Taxonomy" id="1070528"/>
    <lineage>
        <taxon>unclassified sequences</taxon>
        <taxon>metagenomes</taxon>
        <taxon>organismal metagenomes</taxon>
    </lineage>
</organism>
<name>A0A6C0HY55_9ZZZZ</name>
<accession>A0A6C0HY55</accession>
<evidence type="ECO:0000256" key="2">
    <source>
        <dbReference type="SAM" id="Phobius"/>
    </source>
</evidence>
<proteinExistence type="predicted"/>
<dbReference type="EMBL" id="MN740033">
    <property type="protein sequence ID" value="QHT85127.1"/>
    <property type="molecule type" value="Genomic_DNA"/>
</dbReference>
<dbReference type="AlphaFoldDB" id="A0A6C0HY55"/>
<feature type="transmembrane region" description="Helical" evidence="2">
    <location>
        <begin position="6"/>
        <end position="23"/>
    </location>
</feature>
<protein>
    <submittedName>
        <fullName evidence="3">Uncharacterized protein</fullName>
    </submittedName>
</protein>
<keyword evidence="2" id="KW-0472">Membrane</keyword>
<feature type="region of interest" description="Disordered" evidence="1">
    <location>
        <begin position="123"/>
        <end position="165"/>
    </location>
</feature>
<reference evidence="3" key="1">
    <citation type="journal article" date="2020" name="Nature">
        <title>Giant virus diversity and host interactions through global metagenomics.</title>
        <authorList>
            <person name="Schulz F."/>
            <person name="Roux S."/>
            <person name="Paez-Espino D."/>
            <person name="Jungbluth S."/>
            <person name="Walsh D.A."/>
            <person name="Denef V.J."/>
            <person name="McMahon K.D."/>
            <person name="Konstantinidis K.T."/>
            <person name="Eloe-Fadrosh E.A."/>
            <person name="Kyrpides N.C."/>
            <person name="Woyke T."/>
        </authorList>
    </citation>
    <scope>NUCLEOTIDE SEQUENCE</scope>
    <source>
        <strain evidence="3">GVMAG-M-3300023184-178</strain>
    </source>
</reference>